<sequence length="38" mass="4407">MHKKYFIGTSILIAVFVVIFDQVTKYIIATTMKIGRFI</sequence>
<keyword evidence="1" id="KW-1133">Transmembrane helix</keyword>
<name>A0A380DPD7_STAAU</name>
<keyword evidence="1" id="KW-0812">Transmembrane</keyword>
<organism evidence="2 3">
    <name type="scientific">Staphylococcus aureus</name>
    <dbReference type="NCBI Taxonomy" id="1280"/>
    <lineage>
        <taxon>Bacteria</taxon>
        <taxon>Bacillati</taxon>
        <taxon>Bacillota</taxon>
        <taxon>Bacilli</taxon>
        <taxon>Bacillales</taxon>
        <taxon>Staphylococcaceae</taxon>
        <taxon>Staphylococcus</taxon>
    </lineage>
</organism>
<proteinExistence type="predicted"/>
<dbReference type="EC" id="3.4.23.36" evidence="2"/>
<keyword evidence="2" id="KW-0378">Hydrolase</keyword>
<feature type="transmembrane region" description="Helical" evidence="1">
    <location>
        <begin position="6"/>
        <end position="28"/>
    </location>
</feature>
<accession>A0A380DPD7</accession>
<evidence type="ECO:0000256" key="1">
    <source>
        <dbReference type="SAM" id="Phobius"/>
    </source>
</evidence>
<dbReference type="Proteomes" id="UP000255091">
    <property type="component" value="Unassembled WGS sequence"/>
</dbReference>
<dbReference type="EMBL" id="UHAP01000001">
    <property type="protein sequence ID" value="SUK41604.1"/>
    <property type="molecule type" value="Genomic_DNA"/>
</dbReference>
<reference evidence="2 3" key="1">
    <citation type="submission" date="2018-06" db="EMBL/GenBank/DDBJ databases">
        <authorList>
            <consortium name="Pathogen Informatics"/>
            <person name="Doyle S."/>
        </authorList>
    </citation>
    <scope>NUCLEOTIDE SEQUENCE [LARGE SCALE GENOMIC DNA]</scope>
    <source>
        <strain evidence="2 3">NCTC6133</strain>
    </source>
</reference>
<dbReference type="GO" id="GO:0004190">
    <property type="term" value="F:aspartic-type endopeptidase activity"/>
    <property type="evidence" value="ECO:0007669"/>
    <property type="project" value="UniProtKB-EC"/>
</dbReference>
<evidence type="ECO:0000313" key="3">
    <source>
        <dbReference type="Proteomes" id="UP000255091"/>
    </source>
</evidence>
<evidence type="ECO:0000313" key="2">
    <source>
        <dbReference type="EMBL" id="SUK41604.1"/>
    </source>
</evidence>
<gene>
    <name evidence="2" type="ORF">NCTC6133_01443</name>
</gene>
<dbReference type="AlphaFoldDB" id="A0A380DPD7"/>
<keyword evidence="2" id="KW-0449">Lipoprotein</keyword>
<protein>
    <submittedName>
        <fullName evidence="2">Lipoprotein signal peptidase</fullName>
        <ecNumber evidence="2">3.4.23.36</ecNumber>
    </submittedName>
</protein>
<keyword evidence="1" id="KW-0472">Membrane</keyword>